<dbReference type="SUPFAM" id="SSF48264">
    <property type="entry name" value="Cytochrome P450"/>
    <property type="match status" value="1"/>
</dbReference>
<evidence type="ECO:0000256" key="4">
    <source>
        <dbReference type="ARBA" id="ARBA00022617"/>
    </source>
</evidence>
<dbReference type="PRINTS" id="PR00385">
    <property type="entry name" value="P450"/>
</dbReference>
<dbReference type="Pfam" id="PF00067">
    <property type="entry name" value="p450"/>
    <property type="match status" value="1"/>
</dbReference>
<comment type="cofactor">
    <cofactor evidence="1">
        <name>heme</name>
        <dbReference type="ChEBI" id="CHEBI:30413"/>
    </cofactor>
</comment>
<dbReference type="GO" id="GO:0004497">
    <property type="term" value="F:monooxygenase activity"/>
    <property type="evidence" value="ECO:0007669"/>
    <property type="project" value="UniProtKB-KW"/>
</dbReference>
<dbReference type="FunFam" id="1.10.630.10:FF:000018">
    <property type="entry name" value="Cytochrome P450 monooxygenase"/>
    <property type="match status" value="1"/>
</dbReference>
<evidence type="ECO:0000256" key="1">
    <source>
        <dbReference type="ARBA" id="ARBA00001971"/>
    </source>
</evidence>
<dbReference type="GO" id="GO:0016042">
    <property type="term" value="P:lipid catabolic process"/>
    <property type="evidence" value="ECO:0007669"/>
    <property type="project" value="UniProtKB-KW"/>
</dbReference>
<dbReference type="PANTHER" id="PTHR46696">
    <property type="entry name" value="P450, PUTATIVE (EUROFUNG)-RELATED"/>
    <property type="match status" value="1"/>
</dbReference>
<comment type="similarity">
    <text evidence="2">Belongs to the cytochrome P450 family.</text>
</comment>
<keyword evidence="5" id="KW-0479">Metal-binding</keyword>
<reference evidence="18 19" key="1">
    <citation type="submission" date="2017-02" db="EMBL/GenBank/DDBJ databases">
        <title>The new phylogeny of genus Mycobacterium.</title>
        <authorList>
            <person name="Tortoli E."/>
            <person name="Trovato A."/>
            <person name="Cirillo D.M."/>
        </authorList>
    </citation>
    <scope>NUCLEOTIDE SEQUENCE [LARGE SCALE GENOMIC DNA]</scope>
    <source>
        <strain evidence="18 19">FI-09383</strain>
    </source>
</reference>
<keyword evidence="12" id="KW-0753">Steroid metabolism</keyword>
<dbReference type="RefSeq" id="WP_083042328.1">
    <property type="nucleotide sequence ID" value="NZ_MVHP01000002.1"/>
</dbReference>
<protein>
    <recommendedName>
        <fullName evidence="14">Steroid C26-monooxygenase</fullName>
    </recommendedName>
    <alternativeName>
        <fullName evidence="15">Cholest-4-en-3-one C26-monooxygenase</fullName>
    </alternativeName>
    <alternativeName>
        <fullName evidence="17">Cholesterol C26-monooxygenase</fullName>
    </alternativeName>
    <alternativeName>
        <fullName evidence="16">Steroid C27-monooxygenase</fullName>
    </alternativeName>
</protein>
<evidence type="ECO:0000256" key="6">
    <source>
        <dbReference type="ARBA" id="ARBA00022963"/>
    </source>
</evidence>
<keyword evidence="4" id="KW-0349">Heme</keyword>
<evidence type="ECO:0000313" key="18">
    <source>
        <dbReference type="EMBL" id="ORA68694.1"/>
    </source>
</evidence>
<dbReference type="Gene3D" id="1.10.630.10">
    <property type="entry name" value="Cytochrome P450"/>
    <property type="match status" value="1"/>
</dbReference>
<comment type="pathway">
    <text evidence="13">Steroid metabolism; cholesterol degradation.</text>
</comment>
<evidence type="ECO:0000256" key="8">
    <source>
        <dbReference type="ARBA" id="ARBA00023004"/>
    </source>
</evidence>
<keyword evidence="6" id="KW-0442">Lipid degradation</keyword>
<dbReference type="GO" id="GO:0016705">
    <property type="term" value="F:oxidoreductase activity, acting on paired donors, with incorporation or reduction of molecular oxygen"/>
    <property type="evidence" value="ECO:0007669"/>
    <property type="project" value="InterPro"/>
</dbReference>
<dbReference type="Proteomes" id="UP000192772">
    <property type="component" value="Unassembled WGS sequence"/>
</dbReference>
<evidence type="ECO:0000256" key="12">
    <source>
        <dbReference type="ARBA" id="ARBA00023221"/>
    </source>
</evidence>
<evidence type="ECO:0000256" key="13">
    <source>
        <dbReference type="ARBA" id="ARBA00049645"/>
    </source>
</evidence>
<keyword evidence="10" id="KW-0443">Lipid metabolism</keyword>
<organism evidence="18 19">
    <name type="scientific">Mycolicibacterium elephantis</name>
    <dbReference type="NCBI Taxonomy" id="81858"/>
    <lineage>
        <taxon>Bacteria</taxon>
        <taxon>Bacillati</taxon>
        <taxon>Actinomycetota</taxon>
        <taxon>Actinomycetes</taxon>
        <taxon>Mycobacteriales</taxon>
        <taxon>Mycobacteriaceae</taxon>
        <taxon>Mycolicibacterium</taxon>
    </lineage>
</organism>
<dbReference type="GO" id="GO:0005506">
    <property type="term" value="F:iron ion binding"/>
    <property type="evidence" value="ECO:0007669"/>
    <property type="project" value="InterPro"/>
</dbReference>
<evidence type="ECO:0000256" key="3">
    <source>
        <dbReference type="ARBA" id="ARBA00022548"/>
    </source>
</evidence>
<dbReference type="STRING" id="81858.BST23_02355"/>
<comment type="caution">
    <text evidence="18">The sequence shown here is derived from an EMBL/GenBank/DDBJ whole genome shotgun (WGS) entry which is preliminary data.</text>
</comment>
<dbReference type="InterPro" id="IPR002397">
    <property type="entry name" value="Cyt_P450_B"/>
</dbReference>
<sequence>MAGIDGRTTEGKTEADQLLEVLFGGVEQDPFPYYDALRELGDGIHPMDMMQGVLVTRYDHIRQIGSDPKAFSSDVFALTGPGIHDPTDPEHRRFIGTARRLFMFADPPWHTQVRSTFRHAFTPDAVRRWHPIVEEITSEALACLQPGQEIDLMSGLAAEIPVAVIARILGVPRDTWPYFREWSFAYASTFDPMVQGERRDRAIRTSLVLFDYLGELIDQRRAQPSDDLISHMLSTETFQGDLLENSDLIAQVALLLVAGNETTTNLVGNGVTLLMNHPDAMRAVLDDPSLIPAVVEEILRFDPPLHLAARKVTTDAVLGEHVLQPGTLVLTCLPAANRDPRVFDAASAFDIHRADHKQHLAFFHGIHYCVGAPLARLEGKVILDRLLRAFPDLREGSQPPVRRTLNVASRGWESRPVIL</sequence>
<evidence type="ECO:0000256" key="11">
    <source>
        <dbReference type="ARBA" id="ARBA00023166"/>
    </source>
</evidence>
<keyword evidence="8" id="KW-0408">Iron</keyword>
<evidence type="ECO:0000256" key="7">
    <source>
        <dbReference type="ARBA" id="ARBA00023002"/>
    </source>
</evidence>
<name>A0A1X0D8F8_9MYCO</name>
<proteinExistence type="inferred from homology"/>
<dbReference type="AlphaFoldDB" id="A0A1X0D8F8"/>
<keyword evidence="11" id="KW-1207">Sterol metabolism</keyword>
<gene>
    <name evidence="18" type="ORF">BST23_02355</name>
</gene>
<keyword evidence="9" id="KW-0503">Monooxygenase</keyword>
<evidence type="ECO:0000256" key="16">
    <source>
        <dbReference type="ARBA" id="ARBA00082981"/>
    </source>
</evidence>
<evidence type="ECO:0000313" key="19">
    <source>
        <dbReference type="Proteomes" id="UP000192772"/>
    </source>
</evidence>
<keyword evidence="3" id="KW-0153">Cholesterol metabolism</keyword>
<dbReference type="GO" id="GO:0020037">
    <property type="term" value="F:heme binding"/>
    <property type="evidence" value="ECO:0007669"/>
    <property type="project" value="InterPro"/>
</dbReference>
<evidence type="ECO:0000256" key="17">
    <source>
        <dbReference type="ARBA" id="ARBA00083909"/>
    </source>
</evidence>
<evidence type="ECO:0000256" key="2">
    <source>
        <dbReference type="ARBA" id="ARBA00010617"/>
    </source>
</evidence>
<evidence type="ECO:0000256" key="14">
    <source>
        <dbReference type="ARBA" id="ARBA00070775"/>
    </source>
</evidence>
<dbReference type="GO" id="GO:0008203">
    <property type="term" value="P:cholesterol metabolic process"/>
    <property type="evidence" value="ECO:0007669"/>
    <property type="project" value="UniProtKB-KW"/>
</dbReference>
<evidence type="ECO:0000256" key="10">
    <source>
        <dbReference type="ARBA" id="ARBA00023098"/>
    </source>
</evidence>
<dbReference type="EMBL" id="MVHP01000002">
    <property type="protein sequence ID" value="ORA68694.1"/>
    <property type="molecule type" value="Genomic_DNA"/>
</dbReference>
<evidence type="ECO:0000256" key="15">
    <source>
        <dbReference type="ARBA" id="ARBA00079588"/>
    </source>
</evidence>
<dbReference type="InterPro" id="IPR001128">
    <property type="entry name" value="Cyt_P450"/>
</dbReference>
<dbReference type="InterPro" id="IPR036396">
    <property type="entry name" value="Cyt_P450_sf"/>
</dbReference>
<dbReference type="OrthoDB" id="4168525at2"/>
<evidence type="ECO:0000256" key="9">
    <source>
        <dbReference type="ARBA" id="ARBA00023033"/>
    </source>
</evidence>
<accession>A0A1X0D8F8</accession>
<dbReference type="PRINTS" id="PR00359">
    <property type="entry name" value="BP450"/>
</dbReference>
<dbReference type="CDD" id="cd20625">
    <property type="entry name" value="CYP164-like"/>
    <property type="match status" value="1"/>
</dbReference>
<keyword evidence="7" id="KW-0560">Oxidoreductase</keyword>
<dbReference type="PANTHER" id="PTHR46696:SF3">
    <property type="entry name" value="PULCHERRIMINIC ACID SYNTHASE"/>
    <property type="match status" value="1"/>
</dbReference>
<evidence type="ECO:0000256" key="5">
    <source>
        <dbReference type="ARBA" id="ARBA00022723"/>
    </source>
</evidence>